<dbReference type="AlphaFoldDB" id="A0A9P5YTI9"/>
<name>A0A9P5YTI9_9AGAR</name>
<gene>
    <name evidence="1" type="ORF">BDN70DRAFT_937390</name>
</gene>
<dbReference type="SUPFAM" id="SSF52047">
    <property type="entry name" value="RNI-like"/>
    <property type="match status" value="1"/>
</dbReference>
<dbReference type="Gene3D" id="3.80.10.10">
    <property type="entry name" value="Ribonuclease Inhibitor"/>
    <property type="match status" value="1"/>
</dbReference>
<accession>A0A9P5YTI9</accession>
<protein>
    <recommendedName>
        <fullName evidence="3">F-box domain-containing protein</fullName>
    </recommendedName>
</protein>
<evidence type="ECO:0008006" key="3">
    <source>
        <dbReference type="Google" id="ProtNLM"/>
    </source>
</evidence>
<dbReference type="InterPro" id="IPR032675">
    <property type="entry name" value="LRR_dom_sf"/>
</dbReference>
<reference evidence="1" key="1">
    <citation type="submission" date="2020-11" db="EMBL/GenBank/DDBJ databases">
        <authorList>
            <consortium name="DOE Joint Genome Institute"/>
            <person name="Ahrendt S."/>
            <person name="Riley R."/>
            <person name="Andreopoulos W."/>
            <person name="Labutti K."/>
            <person name="Pangilinan J."/>
            <person name="Ruiz-Duenas F.J."/>
            <person name="Barrasa J.M."/>
            <person name="Sanchez-Garcia M."/>
            <person name="Camarero S."/>
            <person name="Miyauchi S."/>
            <person name="Serrano A."/>
            <person name="Linde D."/>
            <person name="Babiker R."/>
            <person name="Drula E."/>
            <person name="Ayuso-Fernandez I."/>
            <person name="Pacheco R."/>
            <person name="Padilla G."/>
            <person name="Ferreira P."/>
            <person name="Barriuso J."/>
            <person name="Kellner H."/>
            <person name="Castanera R."/>
            <person name="Alfaro M."/>
            <person name="Ramirez L."/>
            <person name="Pisabarro A.G."/>
            <person name="Kuo A."/>
            <person name="Tritt A."/>
            <person name="Lipzen A."/>
            <person name="He G."/>
            <person name="Yan M."/>
            <person name="Ng V."/>
            <person name="Cullen D."/>
            <person name="Martin F."/>
            <person name="Rosso M.-N."/>
            <person name="Henrissat B."/>
            <person name="Hibbett D."/>
            <person name="Martinez A.T."/>
            <person name="Grigoriev I.V."/>
        </authorList>
    </citation>
    <scope>NUCLEOTIDE SEQUENCE</scope>
    <source>
        <strain evidence="1">CIRM-BRFM 674</strain>
    </source>
</reference>
<dbReference type="Proteomes" id="UP000807469">
    <property type="component" value="Unassembled WGS sequence"/>
</dbReference>
<evidence type="ECO:0000313" key="2">
    <source>
        <dbReference type="Proteomes" id="UP000807469"/>
    </source>
</evidence>
<dbReference type="EMBL" id="MU155437">
    <property type="protein sequence ID" value="KAF9473510.1"/>
    <property type="molecule type" value="Genomic_DNA"/>
</dbReference>
<sequence length="509" mass="58311">MQSSVPATLPLSSTHISCFPSTVLTAIFRNMCVSEPVFLPLKRVDPRYILALVCTTWAKIVQNLPSLWDKVYFQAEDDTLHPPFPLLNQFSLCVHRSRNNPLNIAFDTVFAGWDFNFVRLVIMPHINRIQKLRFPIVGDANITEFLSIDEGHLDALEFLDIYFANTRDFPTSNIPFGLFRQFGALRTAPKLRTVVLRLWNSFSPLDIPLPYRQLTSIDLGSSPLTPDILLHILHLCTSIRLEEAFFQVQFIEPRPTYKPKLPSAVTMQALRNLRLRLLDPSNDPRFFSLIHFPSLEYLWIEMSNAFQQWDLSLFTAFLDSSSTSLHELQMSDFARYAFDAEPLYQGNENSNILRARQHWDINGDVDDIEALFVMLPNLERLYLPVGIHIHTEILEKLSSCALLPRLRLLELGSDSSSFQILEMVKRRHLYVLDVLLERAFGQNNIPTEIGNLSSMHTGLISSLEHLDMHVPMSNPTEKTMLVRTAQDLANKFGLRIYIHGTPILPLSII</sequence>
<proteinExistence type="predicted"/>
<evidence type="ECO:0000313" key="1">
    <source>
        <dbReference type="EMBL" id="KAF9473510.1"/>
    </source>
</evidence>
<keyword evidence="2" id="KW-1185">Reference proteome</keyword>
<dbReference type="OrthoDB" id="2992500at2759"/>
<comment type="caution">
    <text evidence="1">The sequence shown here is derived from an EMBL/GenBank/DDBJ whole genome shotgun (WGS) entry which is preliminary data.</text>
</comment>
<organism evidence="1 2">
    <name type="scientific">Pholiota conissans</name>
    <dbReference type="NCBI Taxonomy" id="109636"/>
    <lineage>
        <taxon>Eukaryota</taxon>
        <taxon>Fungi</taxon>
        <taxon>Dikarya</taxon>
        <taxon>Basidiomycota</taxon>
        <taxon>Agaricomycotina</taxon>
        <taxon>Agaricomycetes</taxon>
        <taxon>Agaricomycetidae</taxon>
        <taxon>Agaricales</taxon>
        <taxon>Agaricineae</taxon>
        <taxon>Strophariaceae</taxon>
        <taxon>Pholiota</taxon>
    </lineage>
</organism>